<dbReference type="NCBIfam" id="TIGR04056">
    <property type="entry name" value="OMP_RagA_SusC"/>
    <property type="match status" value="1"/>
</dbReference>
<dbReference type="SUPFAM" id="SSF56935">
    <property type="entry name" value="Porins"/>
    <property type="match status" value="1"/>
</dbReference>
<dbReference type="InterPro" id="IPR036942">
    <property type="entry name" value="Beta-barrel_TonB_sf"/>
</dbReference>
<evidence type="ECO:0000256" key="7">
    <source>
        <dbReference type="PROSITE-ProRule" id="PRU01360"/>
    </source>
</evidence>
<dbReference type="OrthoDB" id="9768177at2"/>
<feature type="domain" description="TonB-dependent receptor plug" evidence="9">
    <location>
        <begin position="114"/>
        <end position="221"/>
    </location>
</feature>
<dbReference type="AlphaFoldDB" id="A0A286ADS4"/>
<keyword evidence="5 7" id="KW-0472">Membrane</keyword>
<evidence type="ECO:0000256" key="4">
    <source>
        <dbReference type="ARBA" id="ARBA00022692"/>
    </source>
</evidence>
<dbReference type="RefSeq" id="WP_097133531.1">
    <property type="nucleotide sequence ID" value="NZ_OCMT01000004.1"/>
</dbReference>
<dbReference type="InterPro" id="IPR023996">
    <property type="entry name" value="TonB-dep_OMP_SusC/RagA"/>
</dbReference>
<dbReference type="Gene3D" id="2.60.40.1120">
    <property type="entry name" value="Carboxypeptidase-like, regulatory domain"/>
    <property type="match status" value="1"/>
</dbReference>
<evidence type="ECO:0000313" key="11">
    <source>
        <dbReference type="Proteomes" id="UP000219281"/>
    </source>
</evidence>
<dbReference type="InterPro" id="IPR012910">
    <property type="entry name" value="Plug_dom"/>
</dbReference>
<dbReference type="EMBL" id="OCMT01000004">
    <property type="protein sequence ID" value="SOD20051.1"/>
    <property type="molecule type" value="Genomic_DNA"/>
</dbReference>
<sequence>MKKILQFFFIILFVAANAIAQEKVITGKVTGTDGLPIPGVSVKVKGTTVGVATTPNGSFSIKVPSNAGLLEISSIGFKTKEVGIGSANNLSIVMEMETNVLNDVVVMAYGTQKKESITGSVAKIGAEQLESRVISNVTQALAGAAPGISASSGNGQPGADAGIRIRGFGSVNASNSPLYVVDGFPYEGNISDINANDIESISILKDASSTALYGARAANGVIIISTKKGATADPKLNVNYTTGISSRAIQEYDRVDAYDYYPLFWQALKNNRMYSNGDTEAAAITYANNNVGTQLVYNPFNVPANQLVTNDGKLNANASLLYNDFDWFGEMQNNGARNEASLDYSAKQAKSDYYVSLGYTKDNGFIIGSDFERINGRISVNSTPKSWLKLGVNLAGSLSDSNLANATSDNTGSNVNPFVFARGIGPIYPVRAYTATGEPVLDSKGVHMYDYGMHPGAVGRPSGAYPGRNVVYETLLNTNRSGRNSITGRTFAEISFLKHFKFTTNLAIDLANTRGTSAQSRVVGDGVTNAGTSTRSSNEYRNVSFNQLLKYERQFGVHSVKALAGHEIQKVDNTFLSGNRRLMNLDGNIELVNYVTLNGLSGSMTNLRRDAYLSKVEYGFNNKIFADVSYRRDASSRFSPKSRWGDFYSVGAAWNLTSESFLKDLSWLSNLKLRAAYGTVGNDALDTYYEYQALYSITYNNATEPGALNTKLANEDLTWEVNKTFTAGLDFALFNNRIDGSIDWFKRGSSQLLFDVPFGLSSVVTTRTENIGAMSNRGFEILLNAKVIRGKDFKWDVQLNNTFVKNKITSLPGGNPITSGTKRLEEGNDIYAFYLRQWYGADPANGQALWLRDPSVSATATGSQTINNVNVTSNPNNALWDYSGSAIPDYFGSLNNTFTYKGISLSFLLNYQLGGKFYDSIYAGLFGLSYGTSVHKDALNSWSAPGENNNTPRLDIANYGTYNTQSSRFLIDASYLSIRNVTLGYNIPKSLVSKTGLQRIRVFASGENIYMFSKRKGLNPMESFNGTNSNIYVPNRYVSAGLNVTF</sequence>
<dbReference type="NCBIfam" id="TIGR04057">
    <property type="entry name" value="SusC_RagA_signa"/>
    <property type="match status" value="1"/>
</dbReference>
<evidence type="ECO:0000256" key="5">
    <source>
        <dbReference type="ARBA" id="ARBA00023136"/>
    </source>
</evidence>
<dbReference type="Pfam" id="PF13715">
    <property type="entry name" value="CarbopepD_reg_2"/>
    <property type="match status" value="1"/>
</dbReference>
<reference evidence="11" key="1">
    <citation type="submission" date="2017-09" db="EMBL/GenBank/DDBJ databases">
        <authorList>
            <person name="Varghese N."/>
            <person name="Submissions S."/>
        </authorList>
    </citation>
    <scope>NUCLEOTIDE SEQUENCE [LARGE SCALE GENOMIC DNA]</scope>
    <source>
        <strain evidence="11">CGMCC 1.12803</strain>
    </source>
</reference>
<evidence type="ECO:0000256" key="2">
    <source>
        <dbReference type="ARBA" id="ARBA00022448"/>
    </source>
</evidence>
<dbReference type="InterPro" id="IPR008969">
    <property type="entry name" value="CarboxyPept-like_regulatory"/>
</dbReference>
<dbReference type="InterPro" id="IPR023997">
    <property type="entry name" value="TonB-dep_OMP_SusC/RagA_CS"/>
</dbReference>
<accession>A0A286ADS4</accession>
<protein>
    <submittedName>
        <fullName evidence="10">TonB-linked outer membrane protein, SusC/RagA family</fullName>
    </submittedName>
</protein>
<comment type="subcellular location">
    <subcellularLocation>
        <location evidence="1 7">Cell outer membrane</location>
        <topology evidence="1 7">Multi-pass membrane protein</topology>
    </subcellularLocation>
</comment>
<dbReference type="SUPFAM" id="SSF49464">
    <property type="entry name" value="Carboxypeptidase regulatory domain-like"/>
    <property type="match status" value="1"/>
</dbReference>
<feature type="chain" id="PRO_5011995773" evidence="8">
    <location>
        <begin position="21"/>
        <end position="1046"/>
    </location>
</feature>
<dbReference type="InterPro" id="IPR039426">
    <property type="entry name" value="TonB-dep_rcpt-like"/>
</dbReference>
<dbReference type="Gene3D" id="2.170.130.10">
    <property type="entry name" value="TonB-dependent receptor, plug domain"/>
    <property type="match status" value="1"/>
</dbReference>
<keyword evidence="6 7" id="KW-0998">Cell outer membrane</keyword>
<comment type="similarity">
    <text evidence="7">Belongs to the TonB-dependent receptor family.</text>
</comment>
<gene>
    <name evidence="10" type="ORF">SAMN06297358_3760</name>
</gene>
<evidence type="ECO:0000313" key="10">
    <source>
        <dbReference type="EMBL" id="SOD20051.1"/>
    </source>
</evidence>
<proteinExistence type="inferred from homology"/>
<organism evidence="10 11">
    <name type="scientific">Pedobacter xixiisoli</name>
    <dbReference type="NCBI Taxonomy" id="1476464"/>
    <lineage>
        <taxon>Bacteria</taxon>
        <taxon>Pseudomonadati</taxon>
        <taxon>Bacteroidota</taxon>
        <taxon>Sphingobacteriia</taxon>
        <taxon>Sphingobacteriales</taxon>
        <taxon>Sphingobacteriaceae</taxon>
        <taxon>Pedobacter</taxon>
    </lineage>
</organism>
<evidence type="ECO:0000256" key="1">
    <source>
        <dbReference type="ARBA" id="ARBA00004571"/>
    </source>
</evidence>
<evidence type="ECO:0000259" key="9">
    <source>
        <dbReference type="Pfam" id="PF07715"/>
    </source>
</evidence>
<dbReference type="Gene3D" id="2.40.170.20">
    <property type="entry name" value="TonB-dependent receptor, beta-barrel domain"/>
    <property type="match status" value="1"/>
</dbReference>
<keyword evidence="4 7" id="KW-0812">Transmembrane</keyword>
<keyword evidence="2 7" id="KW-0813">Transport</keyword>
<feature type="signal peptide" evidence="8">
    <location>
        <begin position="1"/>
        <end position="20"/>
    </location>
</feature>
<evidence type="ECO:0000256" key="3">
    <source>
        <dbReference type="ARBA" id="ARBA00022452"/>
    </source>
</evidence>
<dbReference type="Pfam" id="PF07715">
    <property type="entry name" value="Plug"/>
    <property type="match status" value="1"/>
</dbReference>
<keyword evidence="11" id="KW-1185">Reference proteome</keyword>
<evidence type="ECO:0000256" key="6">
    <source>
        <dbReference type="ARBA" id="ARBA00023237"/>
    </source>
</evidence>
<dbReference type="Proteomes" id="UP000219281">
    <property type="component" value="Unassembled WGS sequence"/>
</dbReference>
<keyword evidence="3 7" id="KW-1134">Transmembrane beta strand</keyword>
<keyword evidence="8" id="KW-0732">Signal</keyword>
<evidence type="ECO:0000256" key="8">
    <source>
        <dbReference type="SAM" id="SignalP"/>
    </source>
</evidence>
<dbReference type="GO" id="GO:0009279">
    <property type="term" value="C:cell outer membrane"/>
    <property type="evidence" value="ECO:0007669"/>
    <property type="project" value="UniProtKB-SubCell"/>
</dbReference>
<dbReference type="InterPro" id="IPR037066">
    <property type="entry name" value="Plug_dom_sf"/>
</dbReference>
<name>A0A286ADS4_9SPHI</name>
<dbReference type="FunFam" id="2.170.130.10:FF:000003">
    <property type="entry name" value="SusC/RagA family TonB-linked outer membrane protein"/>
    <property type="match status" value="1"/>
</dbReference>
<dbReference type="PROSITE" id="PS52016">
    <property type="entry name" value="TONB_DEPENDENT_REC_3"/>
    <property type="match status" value="1"/>
</dbReference>